<dbReference type="PANTHER" id="PTHR11247:SF40">
    <property type="entry name" value="LIPID PHOSPHATE PHOSPHATASE EPSILON 1, CHLOROPLASTIC"/>
    <property type="match status" value="1"/>
</dbReference>
<keyword evidence="2" id="KW-0472">Membrane</keyword>
<dbReference type="EMBL" id="OZ075111">
    <property type="protein sequence ID" value="CAL4884888.1"/>
    <property type="molecule type" value="Genomic_DNA"/>
</dbReference>
<dbReference type="Proteomes" id="UP001497457">
    <property type="component" value="Chromosome 1b"/>
</dbReference>
<reference evidence="5" key="1">
    <citation type="submission" date="2024-06" db="EMBL/GenBank/DDBJ databases">
        <authorList>
            <person name="Ryan C."/>
        </authorList>
    </citation>
    <scope>NUCLEOTIDE SEQUENCE [LARGE SCALE GENOMIC DNA]</scope>
</reference>
<dbReference type="PANTHER" id="PTHR11247">
    <property type="entry name" value="PALMITOYL-PROTEIN THIOESTERASE/DOLICHYLDIPHOSPHATASE 1"/>
    <property type="match status" value="1"/>
</dbReference>
<protein>
    <recommendedName>
        <fullName evidence="3">Phosphatidic acid phosphatase type 2/haloperoxidase domain-containing protein</fullName>
    </recommendedName>
</protein>
<keyword evidence="5" id="KW-1185">Reference proteome</keyword>
<evidence type="ECO:0000256" key="1">
    <source>
        <dbReference type="ARBA" id="ARBA00022801"/>
    </source>
</evidence>
<evidence type="ECO:0000259" key="3">
    <source>
        <dbReference type="SMART" id="SM00014"/>
    </source>
</evidence>
<keyword evidence="2" id="KW-1133">Transmembrane helix</keyword>
<dbReference type="InterPro" id="IPR036938">
    <property type="entry name" value="PAP2/HPO_sf"/>
</dbReference>
<feature type="domain" description="Phosphatidic acid phosphatase type 2/haloperoxidase" evidence="3">
    <location>
        <begin position="112"/>
        <end position="221"/>
    </location>
</feature>
<gene>
    <name evidence="4" type="ORF">URODEC1_LOCUS182</name>
</gene>
<dbReference type="SUPFAM" id="SSF48317">
    <property type="entry name" value="Acid phosphatase/Vanadium-dependent haloperoxidase"/>
    <property type="match status" value="1"/>
</dbReference>
<reference evidence="4 5" key="2">
    <citation type="submission" date="2024-10" db="EMBL/GenBank/DDBJ databases">
        <authorList>
            <person name="Ryan C."/>
        </authorList>
    </citation>
    <scope>NUCLEOTIDE SEQUENCE [LARGE SCALE GENOMIC DNA]</scope>
</reference>
<dbReference type="SMART" id="SM00014">
    <property type="entry name" value="acidPPc"/>
    <property type="match status" value="1"/>
</dbReference>
<dbReference type="AlphaFoldDB" id="A0ABC8V6A0"/>
<evidence type="ECO:0000256" key="2">
    <source>
        <dbReference type="SAM" id="Phobius"/>
    </source>
</evidence>
<organism evidence="4 5">
    <name type="scientific">Urochloa decumbens</name>
    <dbReference type="NCBI Taxonomy" id="240449"/>
    <lineage>
        <taxon>Eukaryota</taxon>
        <taxon>Viridiplantae</taxon>
        <taxon>Streptophyta</taxon>
        <taxon>Embryophyta</taxon>
        <taxon>Tracheophyta</taxon>
        <taxon>Spermatophyta</taxon>
        <taxon>Magnoliopsida</taxon>
        <taxon>Liliopsida</taxon>
        <taxon>Poales</taxon>
        <taxon>Poaceae</taxon>
        <taxon>PACMAD clade</taxon>
        <taxon>Panicoideae</taxon>
        <taxon>Panicodae</taxon>
        <taxon>Paniceae</taxon>
        <taxon>Melinidinae</taxon>
        <taxon>Urochloa</taxon>
    </lineage>
</organism>
<dbReference type="GO" id="GO:0016787">
    <property type="term" value="F:hydrolase activity"/>
    <property type="evidence" value="ECO:0007669"/>
    <property type="project" value="UniProtKB-KW"/>
</dbReference>
<dbReference type="InterPro" id="IPR000326">
    <property type="entry name" value="PAP2/HPO"/>
</dbReference>
<name>A0ABC8V6A0_9POAL</name>
<evidence type="ECO:0000313" key="5">
    <source>
        <dbReference type="Proteomes" id="UP001497457"/>
    </source>
</evidence>
<sequence length="265" mass="29366">MPCSLLLPSLCPWPHVLLTSPSCRRHRQCKEHVLMLPLRWSRVRLGVRMAEIARVVGVSAEGDATQARDEPRKPSQEADRWAPVEAALNWSSKWMVAGSYVFAVVWKHDVEIMWVLLGASANYLLSLILKRMLNHERPAPDLRSDPGMPSSHAQSICYASTLLVLSLYYCLGTNYLTMIVGPATLSMATYLSWLRVPRRLHTLNQVMAGAGLGSAFGALWFLLWRSLVQGTLASSLSNQIVVVLGSTASCVAVAIYVSGHWLKNE</sequence>
<keyword evidence="2" id="KW-0812">Transmembrane</keyword>
<evidence type="ECO:0000313" key="4">
    <source>
        <dbReference type="EMBL" id="CAL4884888.1"/>
    </source>
</evidence>
<feature type="transmembrane region" description="Helical" evidence="2">
    <location>
        <begin position="206"/>
        <end position="224"/>
    </location>
</feature>
<feature type="transmembrane region" description="Helical" evidence="2">
    <location>
        <begin position="175"/>
        <end position="194"/>
    </location>
</feature>
<accession>A0ABC8V6A0</accession>
<feature type="transmembrane region" description="Helical" evidence="2">
    <location>
        <begin position="236"/>
        <end position="257"/>
    </location>
</feature>
<keyword evidence="1" id="KW-0378">Hydrolase</keyword>
<feature type="transmembrane region" description="Helical" evidence="2">
    <location>
        <begin position="112"/>
        <end position="129"/>
    </location>
</feature>
<proteinExistence type="predicted"/>
<dbReference type="Gene3D" id="1.20.144.10">
    <property type="entry name" value="Phosphatidic acid phosphatase type 2/haloperoxidase"/>
    <property type="match status" value="1"/>
</dbReference>